<dbReference type="PANTHER" id="PTHR10422:SF18">
    <property type="entry name" value="CYTOCHROME C OXIDASE SUBUNIT 1"/>
    <property type="match status" value="1"/>
</dbReference>
<evidence type="ECO:0000313" key="11">
    <source>
        <dbReference type="Proteomes" id="UP000249061"/>
    </source>
</evidence>
<comment type="caution">
    <text evidence="10">The sequence shown here is derived from an EMBL/GenBank/DDBJ whole genome shotgun (WGS) entry which is preliminary data.</text>
</comment>
<feature type="transmembrane region" description="Helical" evidence="8">
    <location>
        <begin position="96"/>
        <end position="114"/>
    </location>
</feature>
<dbReference type="SUPFAM" id="SSF81442">
    <property type="entry name" value="Cytochrome c oxidase subunit I-like"/>
    <property type="match status" value="1"/>
</dbReference>
<dbReference type="Gene3D" id="1.20.210.10">
    <property type="entry name" value="Cytochrome c oxidase-like, subunit I domain"/>
    <property type="match status" value="1"/>
</dbReference>
<keyword evidence="5 8" id="KW-0472">Membrane</keyword>
<feature type="transmembrane region" description="Helical" evidence="8">
    <location>
        <begin position="334"/>
        <end position="359"/>
    </location>
</feature>
<feature type="region of interest" description="Disordered" evidence="7">
    <location>
        <begin position="1"/>
        <end position="21"/>
    </location>
</feature>
<evidence type="ECO:0000256" key="7">
    <source>
        <dbReference type="SAM" id="MobiDB-lite"/>
    </source>
</evidence>
<feature type="transmembrane region" description="Helical" evidence="8">
    <location>
        <begin position="265"/>
        <end position="289"/>
    </location>
</feature>
<comment type="similarity">
    <text evidence="6">Belongs to the heme-copper respiratory oxidase family.</text>
</comment>
<dbReference type="InterPro" id="IPR023616">
    <property type="entry name" value="Cyt_c_oxase-like_su1_dom"/>
</dbReference>
<feature type="transmembrane region" description="Helical" evidence="8">
    <location>
        <begin position="215"/>
        <end position="245"/>
    </location>
</feature>
<dbReference type="PROSITE" id="PS00077">
    <property type="entry name" value="COX1_CUB"/>
    <property type="match status" value="1"/>
</dbReference>
<evidence type="ECO:0000259" key="9">
    <source>
        <dbReference type="PROSITE" id="PS50855"/>
    </source>
</evidence>
<dbReference type="Pfam" id="PF00115">
    <property type="entry name" value="COX1"/>
    <property type="match status" value="1"/>
</dbReference>
<dbReference type="InterPro" id="IPR023615">
    <property type="entry name" value="Cyt_c_Oxase_su1_BS"/>
</dbReference>
<feature type="transmembrane region" description="Helical" evidence="8">
    <location>
        <begin position="179"/>
        <end position="203"/>
    </location>
</feature>
<dbReference type="GO" id="GO:0022904">
    <property type="term" value="P:respiratory electron transport chain"/>
    <property type="evidence" value="ECO:0007669"/>
    <property type="project" value="TreeGrafter"/>
</dbReference>
<evidence type="ECO:0000313" key="10">
    <source>
        <dbReference type="EMBL" id="PZR13220.1"/>
    </source>
</evidence>
<feature type="transmembrane region" description="Helical" evidence="8">
    <location>
        <begin position="301"/>
        <end position="322"/>
    </location>
</feature>
<dbReference type="GO" id="GO:0009060">
    <property type="term" value="P:aerobic respiration"/>
    <property type="evidence" value="ECO:0007669"/>
    <property type="project" value="InterPro"/>
</dbReference>
<dbReference type="InterPro" id="IPR000883">
    <property type="entry name" value="Cyt_C_Oxase_1"/>
</dbReference>
<dbReference type="InterPro" id="IPR036927">
    <property type="entry name" value="Cyt_c_oxase-like_su1_sf"/>
</dbReference>
<organism evidence="10 11">
    <name type="scientific">Archangium gephyra</name>
    <dbReference type="NCBI Taxonomy" id="48"/>
    <lineage>
        <taxon>Bacteria</taxon>
        <taxon>Pseudomonadati</taxon>
        <taxon>Myxococcota</taxon>
        <taxon>Myxococcia</taxon>
        <taxon>Myxococcales</taxon>
        <taxon>Cystobacterineae</taxon>
        <taxon>Archangiaceae</taxon>
        <taxon>Archangium</taxon>
    </lineage>
</organism>
<feature type="compositionally biased region" description="Basic and acidic residues" evidence="7">
    <location>
        <begin position="7"/>
        <end position="21"/>
    </location>
</feature>
<name>A0A2W5TCH6_9BACT</name>
<sequence length="578" mass="64609">MSSTTADHGHGHDAHGHDAHGHHEEPNFFLKYFWSTDHKMIGMQYLFTGMFMALVGGFAVYAFRMQIAFPGISVPGYGRVTSTDYNALVTTHGSVMIFWVAMPVLIAALGNYLIPLMIGCDDMVFPRLNRLSYQIFLLSVIVLFASFFAEGGGFGGAWTSYPPLAAKAEYNLTPHGAPLWLLAVALEFAAFLLGGINFVTTVMNSRAPGMKMFDVPIVIWMIIIASILFMASVGPLVAGAVMLLFDQTIGTAFFDPNKGGDPILWQHLFWFFGHPEVYVVLLPAMGIVAEVITTFARKKLFAYKTVLYTAVGTGVLGFFVWAHHQFIAGIDPRMANIFSVTTLLISIPVAEMCFVYIATLFGGSIRLQTPMLWALAFIAEFLVGGVTGIFLGASGADIYFHDTYFVLAHFHYTFFPIAFIAVFAAVTYWFPKMFGRYMNEAWGKVHFWGTIIPFNFIFIPLFLLGARGDHRRIYDYTHFPDLMKPGMQDLRILATLSLVVLLAFQVVFLINYFYSIFFGKKAEANPWKANTLEWVAPSPPPHGNFPGGLPHVYRGPYEFSHPDRQDDYWPQNVEGNQS</sequence>
<accession>A0A2W5TCH6</accession>
<keyword evidence="6" id="KW-0249">Electron transport</keyword>
<dbReference type="EMBL" id="QFQP01000010">
    <property type="protein sequence ID" value="PZR13220.1"/>
    <property type="molecule type" value="Genomic_DNA"/>
</dbReference>
<evidence type="ECO:0000256" key="1">
    <source>
        <dbReference type="ARBA" id="ARBA00004141"/>
    </source>
</evidence>
<reference evidence="10 11" key="1">
    <citation type="submission" date="2017-08" db="EMBL/GenBank/DDBJ databases">
        <title>Infants hospitalized years apart are colonized by the same room-sourced microbial strains.</title>
        <authorList>
            <person name="Brooks B."/>
            <person name="Olm M.R."/>
            <person name="Firek B.A."/>
            <person name="Baker R."/>
            <person name="Thomas B.C."/>
            <person name="Morowitz M.J."/>
            <person name="Banfield J.F."/>
        </authorList>
    </citation>
    <scope>NUCLEOTIDE SEQUENCE [LARGE SCALE GENOMIC DNA]</scope>
    <source>
        <strain evidence="10">S2_003_000_R2_14</strain>
    </source>
</reference>
<feature type="transmembrane region" description="Helical" evidence="8">
    <location>
        <begin position="371"/>
        <end position="392"/>
    </location>
</feature>
<evidence type="ECO:0000256" key="6">
    <source>
        <dbReference type="RuleBase" id="RU000370"/>
    </source>
</evidence>
<dbReference type="PROSITE" id="PS50855">
    <property type="entry name" value="COX1"/>
    <property type="match status" value="1"/>
</dbReference>
<keyword evidence="6" id="KW-0408">Iron</keyword>
<comment type="subcellular location">
    <subcellularLocation>
        <location evidence="1">Membrane</location>
        <topology evidence="1">Multi-pass membrane protein</topology>
    </subcellularLocation>
</comment>
<feature type="transmembrane region" description="Helical" evidence="8">
    <location>
        <begin position="45"/>
        <end position="63"/>
    </location>
</feature>
<keyword evidence="2 6" id="KW-0679">Respiratory chain</keyword>
<feature type="transmembrane region" description="Helical" evidence="8">
    <location>
        <begin position="442"/>
        <end position="464"/>
    </location>
</feature>
<evidence type="ECO:0000256" key="4">
    <source>
        <dbReference type="ARBA" id="ARBA00022989"/>
    </source>
</evidence>
<keyword evidence="3 6" id="KW-0812">Transmembrane</keyword>
<protein>
    <submittedName>
        <fullName evidence="10">Cytochrome c oxidase subunit I</fullName>
    </submittedName>
</protein>
<dbReference type="PANTHER" id="PTHR10422">
    <property type="entry name" value="CYTOCHROME C OXIDASE SUBUNIT 1"/>
    <property type="match status" value="1"/>
</dbReference>
<keyword evidence="6" id="KW-0479">Metal-binding</keyword>
<dbReference type="GO" id="GO:0015990">
    <property type="term" value="P:electron transport coupled proton transport"/>
    <property type="evidence" value="ECO:0007669"/>
    <property type="project" value="TreeGrafter"/>
</dbReference>
<feature type="domain" description="Cytochrome oxidase subunit I profile" evidence="9">
    <location>
        <begin position="28"/>
        <end position="553"/>
    </location>
</feature>
<keyword evidence="4 8" id="KW-1133">Transmembrane helix</keyword>
<dbReference type="Proteomes" id="UP000249061">
    <property type="component" value="Unassembled WGS sequence"/>
</dbReference>
<evidence type="ECO:0000256" key="8">
    <source>
        <dbReference type="SAM" id="Phobius"/>
    </source>
</evidence>
<feature type="transmembrane region" description="Helical" evidence="8">
    <location>
        <begin position="135"/>
        <end position="159"/>
    </location>
</feature>
<dbReference type="GO" id="GO:0020037">
    <property type="term" value="F:heme binding"/>
    <property type="evidence" value="ECO:0007669"/>
    <property type="project" value="InterPro"/>
</dbReference>
<feature type="transmembrane region" description="Helical" evidence="8">
    <location>
        <begin position="492"/>
        <end position="514"/>
    </location>
</feature>
<keyword evidence="6" id="KW-0813">Transport</keyword>
<dbReference type="PRINTS" id="PR01165">
    <property type="entry name" value="CYCOXIDASEI"/>
</dbReference>
<dbReference type="GO" id="GO:0004129">
    <property type="term" value="F:cytochrome-c oxidase activity"/>
    <property type="evidence" value="ECO:0007669"/>
    <property type="project" value="InterPro"/>
</dbReference>
<evidence type="ECO:0000256" key="3">
    <source>
        <dbReference type="ARBA" id="ARBA00022692"/>
    </source>
</evidence>
<evidence type="ECO:0000256" key="5">
    <source>
        <dbReference type="ARBA" id="ARBA00023136"/>
    </source>
</evidence>
<proteinExistence type="inferred from homology"/>
<feature type="transmembrane region" description="Helical" evidence="8">
    <location>
        <begin position="412"/>
        <end position="430"/>
    </location>
</feature>
<dbReference type="GO" id="GO:0016020">
    <property type="term" value="C:membrane"/>
    <property type="evidence" value="ECO:0007669"/>
    <property type="project" value="UniProtKB-SubCell"/>
</dbReference>
<gene>
    <name evidence="10" type="ORF">DI536_13105</name>
</gene>
<evidence type="ECO:0000256" key="2">
    <source>
        <dbReference type="ARBA" id="ARBA00022660"/>
    </source>
</evidence>
<keyword evidence="6" id="KW-0349">Heme</keyword>
<dbReference type="AlphaFoldDB" id="A0A2W5TCH6"/>